<evidence type="ECO:0000313" key="3">
    <source>
        <dbReference type="Proteomes" id="UP001066276"/>
    </source>
</evidence>
<feature type="region of interest" description="Disordered" evidence="1">
    <location>
        <begin position="74"/>
        <end position="107"/>
    </location>
</feature>
<dbReference type="Proteomes" id="UP001066276">
    <property type="component" value="Chromosome 3_2"/>
</dbReference>
<dbReference type="EMBL" id="JANPWB010000006">
    <property type="protein sequence ID" value="KAJ1176689.1"/>
    <property type="molecule type" value="Genomic_DNA"/>
</dbReference>
<comment type="caution">
    <text evidence="2">The sequence shown here is derived from an EMBL/GenBank/DDBJ whole genome shotgun (WGS) entry which is preliminary data.</text>
</comment>
<evidence type="ECO:0000256" key="1">
    <source>
        <dbReference type="SAM" id="MobiDB-lite"/>
    </source>
</evidence>
<sequence>MSWPPQRLWNWDEEFPDPLVPLDSSKWIRMVELRSGMENLTCDKINISEFKIQTPSPRDDGAAALRRMSQTLENLKDSPNEMIGGADALSNTKEAREDTPPQAQRSPYLIEIRDSEVISQNYEPAPLGAHCTAITGSHNDILTQEQSNAAQTVLPLREHTTGYLPDSTCDPLYT</sequence>
<keyword evidence="3" id="KW-1185">Reference proteome</keyword>
<gene>
    <name evidence="2" type="ORF">NDU88_001957</name>
</gene>
<name>A0AAV7TJB4_PLEWA</name>
<evidence type="ECO:0000313" key="2">
    <source>
        <dbReference type="EMBL" id="KAJ1176689.1"/>
    </source>
</evidence>
<dbReference type="AlphaFoldDB" id="A0AAV7TJB4"/>
<organism evidence="2 3">
    <name type="scientific">Pleurodeles waltl</name>
    <name type="common">Iberian ribbed newt</name>
    <dbReference type="NCBI Taxonomy" id="8319"/>
    <lineage>
        <taxon>Eukaryota</taxon>
        <taxon>Metazoa</taxon>
        <taxon>Chordata</taxon>
        <taxon>Craniata</taxon>
        <taxon>Vertebrata</taxon>
        <taxon>Euteleostomi</taxon>
        <taxon>Amphibia</taxon>
        <taxon>Batrachia</taxon>
        <taxon>Caudata</taxon>
        <taxon>Salamandroidea</taxon>
        <taxon>Salamandridae</taxon>
        <taxon>Pleurodelinae</taxon>
        <taxon>Pleurodeles</taxon>
    </lineage>
</organism>
<proteinExistence type="predicted"/>
<reference evidence="2" key="1">
    <citation type="journal article" date="2022" name="bioRxiv">
        <title>Sequencing and chromosome-scale assembly of the giantPleurodeles waltlgenome.</title>
        <authorList>
            <person name="Brown T."/>
            <person name="Elewa A."/>
            <person name="Iarovenko S."/>
            <person name="Subramanian E."/>
            <person name="Araus A.J."/>
            <person name="Petzold A."/>
            <person name="Susuki M."/>
            <person name="Suzuki K.-i.T."/>
            <person name="Hayashi T."/>
            <person name="Toyoda A."/>
            <person name="Oliveira C."/>
            <person name="Osipova E."/>
            <person name="Leigh N.D."/>
            <person name="Simon A."/>
            <person name="Yun M.H."/>
        </authorList>
    </citation>
    <scope>NUCLEOTIDE SEQUENCE</scope>
    <source>
        <strain evidence="2">20211129_DDA</strain>
        <tissue evidence="2">Liver</tissue>
    </source>
</reference>
<accession>A0AAV7TJB4</accession>
<protein>
    <submittedName>
        <fullName evidence="2">Uncharacterized protein</fullName>
    </submittedName>
</protein>